<organism evidence="3 4">
    <name type="scientific">Cirrhinus mrigala</name>
    <name type="common">Mrigala</name>
    <dbReference type="NCBI Taxonomy" id="683832"/>
    <lineage>
        <taxon>Eukaryota</taxon>
        <taxon>Metazoa</taxon>
        <taxon>Chordata</taxon>
        <taxon>Craniata</taxon>
        <taxon>Vertebrata</taxon>
        <taxon>Euteleostomi</taxon>
        <taxon>Actinopterygii</taxon>
        <taxon>Neopterygii</taxon>
        <taxon>Teleostei</taxon>
        <taxon>Ostariophysi</taxon>
        <taxon>Cypriniformes</taxon>
        <taxon>Cyprinidae</taxon>
        <taxon>Labeoninae</taxon>
        <taxon>Labeonini</taxon>
        <taxon>Cirrhinus</taxon>
    </lineage>
</organism>
<feature type="region of interest" description="Disordered" evidence="1">
    <location>
        <begin position="155"/>
        <end position="264"/>
    </location>
</feature>
<dbReference type="PROSITE" id="PS00028">
    <property type="entry name" value="ZINC_FINGER_C2H2_1"/>
    <property type="match status" value="1"/>
</dbReference>
<sequence>MTKTGKSSAYWTDICHRYAQGTFQFSTGKRPGSRKWKEALERIDACPLQRGNKVDLFGRHIVCACGFHKSSDKALIEAEPEVDAGGSSEEAGTSQAEQGVKCSLCSVVVEAETFSEHLSDYHAEEMCDSCGVRVQGAVGLLQHIESSHYGALLAPRVSPSKNPSQSPCPSPSPQLAPPPQHLPSPLPAPVSPSPQLFQCLQPSPSPRPFPSPQPSPCLRPSLRPSPSPRPTPSPRPSPSKQLTPFPSHSPAPQPSPPPPPPTSCPVLEIFLRDQETFLDILKQKFFFIQILAALHCSLQKVV</sequence>
<feature type="compositionally biased region" description="Pro residues" evidence="1">
    <location>
        <begin position="166"/>
        <end position="192"/>
    </location>
</feature>
<feature type="non-terminal residue" evidence="3">
    <location>
        <position position="1"/>
    </location>
</feature>
<keyword evidence="4" id="KW-1185">Reference proteome</keyword>
<comment type="caution">
    <text evidence="3">The sequence shown here is derived from an EMBL/GenBank/DDBJ whole genome shotgun (WGS) entry which is preliminary data.</text>
</comment>
<dbReference type="InterPro" id="IPR013087">
    <property type="entry name" value="Znf_C2H2_type"/>
</dbReference>
<feature type="compositionally biased region" description="Pro residues" evidence="1">
    <location>
        <begin position="247"/>
        <end position="263"/>
    </location>
</feature>
<name>A0ABD0MN39_CIRMR</name>
<dbReference type="EMBL" id="JAMKFB020000295">
    <property type="protein sequence ID" value="KAL0150502.1"/>
    <property type="molecule type" value="Genomic_DNA"/>
</dbReference>
<dbReference type="AlphaFoldDB" id="A0ABD0MN39"/>
<evidence type="ECO:0000256" key="1">
    <source>
        <dbReference type="SAM" id="MobiDB-lite"/>
    </source>
</evidence>
<proteinExistence type="predicted"/>
<feature type="domain" description="C2H2-type" evidence="2">
    <location>
        <begin position="127"/>
        <end position="148"/>
    </location>
</feature>
<feature type="compositionally biased region" description="Pro residues" evidence="1">
    <location>
        <begin position="203"/>
        <end position="237"/>
    </location>
</feature>
<evidence type="ECO:0000313" key="4">
    <source>
        <dbReference type="Proteomes" id="UP001529510"/>
    </source>
</evidence>
<reference evidence="3 4" key="1">
    <citation type="submission" date="2024-05" db="EMBL/GenBank/DDBJ databases">
        <title>Genome sequencing and assembly of Indian major carp, Cirrhinus mrigala (Hamilton, 1822).</title>
        <authorList>
            <person name="Mohindra V."/>
            <person name="Chowdhury L.M."/>
            <person name="Lal K."/>
            <person name="Jena J.K."/>
        </authorList>
    </citation>
    <scope>NUCLEOTIDE SEQUENCE [LARGE SCALE GENOMIC DNA]</scope>
    <source>
        <strain evidence="3">CM1030</strain>
        <tissue evidence="3">Blood</tissue>
    </source>
</reference>
<accession>A0ABD0MN39</accession>
<evidence type="ECO:0000259" key="2">
    <source>
        <dbReference type="PROSITE" id="PS00028"/>
    </source>
</evidence>
<dbReference type="Proteomes" id="UP001529510">
    <property type="component" value="Unassembled WGS sequence"/>
</dbReference>
<gene>
    <name evidence="3" type="ORF">M9458_054319</name>
</gene>
<protein>
    <recommendedName>
        <fullName evidence="2">C2H2-type domain-containing protein</fullName>
    </recommendedName>
</protein>
<evidence type="ECO:0000313" key="3">
    <source>
        <dbReference type="EMBL" id="KAL0150502.1"/>
    </source>
</evidence>